<keyword evidence="3" id="KW-1185">Reference proteome</keyword>
<dbReference type="InterPro" id="IPR036259">
    <property type="entry name" value="MFS_trans_sf"/>
</dbReference>
<dbReference type="Gene3D" id="1.20.1250.20">
    <property type="entry name" value="MFS general substrate transporter like domains"/>
    <property type="match status" value="1"/>
</dbReference>
<evidence type="ECO:0000313" key="3">
    <source>
        <dbReference type="Proteomes" id="UP000050794"/>
    </source>
</evidence>
<reference evidence="2 3" key="2">
    <citation type="submission" date="2018-11" db="EMBL/GenBank/DDBJ databases">
        <authorList>
            <consortium name="Pathogen Informatics"/>
        </authorList>
    </citation>
    <scope>NUCLEOTIDE SEQUENCE [LARGE SCALE GENOMIC DNA]</scope>
</reference>
<dbReference type="WBParaSite" id="TCNE_0000702001-mRNA-1">
    <property type="protein sequence ID" value="TCNE_0000702001-mRNA-1"/>
    <property type="gene ID" value="TCNE_0000702001"/>
</dbReference>
<keyword evidence="1" id="KW-0472">Membrane</keyword>
<dbReference type="GO" id="GO:0022857">
    <property type="term" value="F:transmembrane transporter activity"/>
    <property type="evidence" value="ECO:0007669"/>
    <property type="project" value="InterPro"/>
</dbReference>
<feature type="transmembrane region" description="Helical" evidence="1">
    <location>
        <begin position="183"/>
        <end position="203"/>
    </location>
</feature>
<dbReference type="EMBL" id="UYWY01019598">
    <property type="protein sequence ID" value="VDM38341.1"/>
    <property type="molecule type" value="Genomic_DNA"/>
</dbReference>
<feature type="transmembrane region" description="Helical" evidence="1">
    <location>
        <begin position="223"/>
        <end position="242"/>
    </location>
</feature>
<protein>
    <submittedName>
        <fullName evidence="4">Transport protein</fullName>
    </submittedName>
</protein>
<gene>
    <name evidence="2" type="ORF">TCNE_LOCUS7020</name>
</gene>
<feature type="transmembrane region" description="Helical" evidence="1">
    <location>
        <begin position="254"/>
        <end position="272"/>
    </location>
</feature>
<dbReference type="Proteomes" id="UP000050794">
    <property type="component" value="Unassembled WGS sequence"/>
</dbReference>
<proteinExistence type="predicted"/>
<feature type="transmembrane region" description="Helical" evidence="1">
    <location>
        <begin position="50"/>
        <end position="71"/>
    </location>
</feature>
<dbReference type="SUPFAM" id="SSF103473">
    <property type="entry name" value="MFS general substrate transporter"/>
    <property type="match status" value="1"/>
</dbReference>
<evidence type="ECO:0000313" key="4">
    <source>
        <dbReference type="WBParaSite" id="TCNE_0000702001-mRNA-1"/>
    </source>
</evidence>
<organism evidence="3 4">
    <name type="scientific">Toxocara canis</name>
    <name type="common">Canine roundworm</name>
    <dbReference type="NCBI Taxonomy" id="6265"/>
    <lineage>
        <taxon>Eukaryota</taxon>
        <taxon>Metazoa</taxon>
        <taxon>Ecdysozoa</taxon>
        <taxon>Nematoda</taxon>
        <taxon>Chromadorea</taxon>
        <taxon>Rhabditida</taxon>
        <taxon>Spirurina</taxon>
        <taxon>Ascaridomorpha</taxon>
        <taxon>Ascaridoidea</taxon>
        <taxon>Toxocaridae</taxon>
        <taxon>Toxocara</taxon>
    </lineage>
</organism>
<feature type="transmembrane region" description="Helical" evidence="1">
    <location>
        <begin position="147"/>
        <end position="171"/>
    </location>
</feature>
<sequence length="316" mass="35903">MRLTTVCTLYVFQDQLAIAGLRFVQGIAFASAFPVIGSLSANWGTLKEQFFFLAWSIFFVELAPMLSWPLCALCLRYDYKLPYLLQGAVTLITALIWVIFYRDRPQYHPWVNGLELNKIVTGKVRAINNRALEDQPFHLLLKSGPVWAIWVAAFGYFLMIAIISQFLPIYLHGIISEEQTNAVFLAAVPFYFVFLFTLLHGLWNLLLRGCGEWLSVILPNTLSFVSCALAFIIFALFPINNLSISSSPYEWRPAFLVSAALLLICAAIFGFFGDHKAEEWAKESWDPSAARRMISADQIDYHHDECGIVEMRLLSH</sequence>
<feature type="transmembrane region" description="Helical" evidence="1">
    <location>
        <begin position="83"/>
        <end position="101"/>
    </location>
</feature>
<dbReference type="PANTHER" id="PTHR45757">
    <property type="entry name" value="PROTEIN CBG23364-RELATED"/>
    <property type="match status" value="1"/>
</dbReference>
<reference evidence="4" key="1">
    <citation type="submission" date="2016-06" db="UniProtKB">
        <authorList>
            <consortium name="WormBaseParasite"/>
        </authorList>
    </citation>
    <scope>IDENTIFICATION</scope>
</reference>
<evidence type="ECO:0000256" key="1">
    <source>
        <dbReference type="SAM" id="Phobius"/>
    </source>
</evidence>
<dbReference type="AlphaFoldDB" id="A0A183UEV0"/>
<dbReference type="GO" id="GO:0016020">
    <property type="term" value="C:membrane"/>
    <property type="evidence" value="ECO:0007669"/>
    <property type="project" value="TreeGrafter"/>
</dbReference>
<keyword evidence="1" id="KW-1133">Transmembrane helix</keyword>
<evidence type="ECO:0000313" key="2">
    <source>
        <dbReference type="EMBL" id="VDM38341.1"/>
    </source>
</evidence>
<dbReference type="Pfam" id="PF07690">
    <property type="entry name" value="MFS_1"/>
    <property type="match status" value="1"/>
</dbReference>
<dbReference type="PANTHER" id="PTHR45757:SF7">
    <property type="entry name" value="MFS DOMAIN-CONTAINING PROTEIN"/>
    <property type="match status" value="1"/>
</dbReference>
<keyword evidence="1" id="KW-0812">Transmembrane</keyword>
<dbReference type="InterPro" id="IPR011701">
    <property type="entry name" value="MFS"/>
</dbReference>
<accession>A0A183UEV0</accession>
<name>A0A183UEV0_TOXCA</name>